<evidence type="ECO:0000313" key="1">
    <source>
        <dbReference type="EMBL" id="ARJ51536.1"/>
    </source>
</evidence>
<sequence>MEYTYPIDVSWTQDEMMAVIRFFNAIEAYYEDQVERTVLMTRYREFKQIIPGKADEKNCFNDFKKQSGYDSYAVIKEARNNPEQKTLSNH</sequence>
<dbReference type="PIRSF" id="PIRSF037260">
    <property type="entry name" value="UPF0223"/>
    <property type="match status" value="1"/>
</dbReference>
<protein>
    <submittedName>
        <fullName evidence="1">Uncharacterized protein</fullName>
    </submittedName>
</protein>
<dbReference type="Proteomes" id="UP000242864">
    <property type="component" value="Chromosome"/>
</dbReference>
<dbReference type="KEGG" id="slz:B5P37_09550"/>
<dbReference type="InterPro" id="IPR007920">
    <property type="entry name" value="UPF0223"/>
</dbReference>
<dbReference type="NCBIfam" id="NF003353">
    <property type="entry name" value="PRK04387.1"/>
    <property type="match status" value="1"/>
</dbReference>
<dbReference type="Gene3D" id="1.10.220.80">
    <property type="entry name" value="BH2638-like"/>
    <property type="match status" value="1"/>
</dbReference>
<dbReference type="SUPFAM" id="SSF158504">
    <property type="entry name" value="BH2638-like"/>
    <property type="match status" value="1"/>
</dbReference>
<keyword evidence="2" id="KW-1185">Reference proteome</keyword>
<dbReference type="AlphaFoldDB" id="A0AAC9RTQ3"/>
<evidence type="ECO:0000313" key="2">
    <source>
        <dbReference type="Proteomes" id="UP000242864"/>
    </source>
</evidence>
<dbReference type="EMBL" id="CP020773">
    <property type="protein sequence ID" value="ARJ51536.1"/>
    <property type="molecule type" value="Genomic_DNA"/>
</dbReference>
<gene>
    <name evidence="1" type="ORF">B5P37_09550</name>
</gene>
<dbReference type="InterPro" id="IPR023324">
    <property type="entry name" value="BH2638-like_sf"/>
</dbReference>
<dbReference type="RefSeq" id="WP_085237998.1">
    <property type="nucleotide sequence ID" value="NZ_CP020773.1"/>
</dbReference>
<organism evidence="1 2">
    <name type="scientific">Staphylococcus lutrae</name>
    <dbReference type="NCBI Taxonomy" id="155085"/>
    <lineage>
        <taxon>Bacteria</taxon>
        <taxon>Bacillati</taxon>
        <taxon>Bacillota</taxon>
        <taxon>Bacilli</taxon>
        <taxon>Bacillales</taxon>
        <taxon>Staphylococcaceae</taxon>
        <taxon>Staphylococcus</taxon>
    </lineage>
</organism>
<reference evidence="1 2" key="1">
    <citation type="submission" date="2017-04" db="EMBL/GenBank/DDBJ databases">
        <authorList>
            <person name="Veseli I.A."/>
            <person name="Tang C."/>
            <person name="Pombert J.-F."/>
        </authorList>
    </citation>
    <scope>NUCLEOTIDE SEQUENCE [LARGE SCALE GENOMIC DNA]</scope>
    <source>
        <strain evidence="1 2">ATCC 700373</strain>
    </source>
</reference>
<dbReference type="Pfam" id="PF05256">
    <property type="entry name" value="UPF0223"/>
    <property type="match status" value="1"/>
</dbReference>
<accession>A0AAC9RTQ3</accession>
<proteinExistence type="predicted"/>
<name>A0AAC9RTQ3_9STAP</name>